<evidence type="ECO:0000256" key="4">
    <source>
        <dbReference type="ARBA" id="ARBA00022723"/>
    </source>
</evidence>
<keyword evidence="10" id="KW-1015">Disulfide bond</keyword>
<dbReference type="InterPro" id="IPR000254">
    <property type="entry name" value="CBD"/>
</dbReference>
<comment type="subcellular location">
    <subcellularLocation>
        <location evidence="2">Secreted</location>
    </subcellularLocation>
</comment>
<evidence type="ECO:0000256" key="14">
    <source>
        <dbReference type="ARBA" id="ARBA00045077"/>
    </source>
</evidence>
<dbReference type="GO" id="GO:0046872">
    <property type="term" value="F:metal ion binding"/>
    <property type="evidence" value="ECO:0007669"/>
    <property type="project" value="UniProtKB-KW"/>
</dbReference>
<evidence type="ECO:0000256" key="6">
    <source>
        <dbReference type="ARBA" id="ARBA00023001"/>
    </source>
</evidence>
<keyword evidence="19" id="KW-1185">Reference proteome</keyword>
<evidence type="ECO:0000313" key="19">
    <source>
        <dbReference type="Proteomes" id="UP001244011"/>
    </source>
</evidence>
<reference evidence="18" key="1">
    <citation type="submission" date="2023-06" db="EMBL/GenBank/DDBJ databases">
        <title>Genome-scale phylogeny and comparative genomics of the fungal order Sordariales.</title>
        <authorList>
            <consortium name="Lawrence Berkeley National Laboratory"/>
            <person name="Hensen N."/>
            <person name="Bonometti L."/>
            <person name="Westerberg I."/>
            <person name="Brannstrom I.O."/>
            <person name="Guillou S."/>
            <person name="Cros-Aarteil S."/>
            <person name="Calhoun S."/>
            <person name="Haridas S."/>
            <person name="Kuo A."/>
            <person name="Mondo S."/>
            <person name="Pangilinan J."/>
            <person name="Riley R."/>
            <person name="Labutti K."/>
            <person name="Andreopoulos B."/>
            <person name="Lipzen A."/>
            <person name="Chen C."/>
            <person name="Yanf M."/>
            <person name="Daum C."/>
            <person name="Ng V."/>
            <person name="Clum A."/>
            <person name="Steindorff A."/>
            <person name="Ohm R."/>
            <person name="Martin F."/>
            <person name="Silar P."/>
            <person name="Natvig D."/>
            <person name="Lalanne C."/>
            <person name="Gautier V."/>
            <person name="Ament-Velasquez S.L."/>
            <person name="Kruys A."/>
            <person name="Hutchinson M.I."/>
            <person name="Powell A.J."/>
            <person name="Barry K."/>
            <person name="Miller A.N."/>
            <person name="Grigoriev I.V."/>
            <person name="Debuchy R."/>
            <person name="Gladieux P."/>
            <person name="Thoren M.H."/>
            <person name="Johannesson H."/>
        </authorList>
    </citation>
    <scope>NUCLEOTIDE SEQUENCE</scope>
    <source>
        <strain evidence="18">8032-3</strain>
    </source>
</reference>
<evidence type="ECO:0000256" key="1">
    <source>
        <dbReference type="ARBA" id="ARBA00001973"/>
    </source>
</evidence>
<comment type="similarity">
    <text evidence="13">Belongs to the polysaccharide monooxygenase AA9 family.</text>
</comment>
<organism evidence="18 19">
    <name type="scientific">Phialemonium atrogriseum</name>
    <dbReference type="NCBI Taxonomy" id="1093897"/>
    <lineage>
        <taxon>Eukaryota</taxon>
        <taxon>Fungi</taxon>
        <taxon>Dikarya</taxon>
        <taxon>Ascomycota</taxon>
        <taxon>Pezizomycotina</taxon>
        <taxon>Sordariomycetes</taxon>
        <taxon>Sordariomycetidae</taxon>
        <taxon>Cephalothecales</taxon>
        <taxon>Cephalothecaceae</taxon>
        <taxon>Phialemonium</taxon>
    </lineage>
</organism>
<dbReference type="GO" id="GO:0005576">
    <property type="term" value="C:extracellular region"/>
    <property type="evidence" value="ECO:0007669"/>
    <property type="project" value="UniProtKB-SubCell"/>
</dbReference>
<evidence type="ECO:0000256" key="9">
    <source>
        <dbReference type="ARBA" id="ARBA00023033"/>
    </source>
</evidence>
<keyword evidence="12" id="KW-0624">Polysaccharide degradation</keyword>
<keyword evidence="7" id="KW-0560">Oxidoreductase</keyword>
<evidence type="ECO:0000256" key="12">
    <source>
        <dbReference type="ARBA" id="ARBA00023326"/>
    </source>
</evidence>
<dbReference type="SMART" id="SM00236">
    <property type="entry name" value="fCBD"/>
    <property type="match status" value="1"/>
</dbReference>
<feature type="domain" description="CBM1" evidence="17">
    <location>
        <begin position="295"/>
        <end position="332"/>
    </location>
</feature>
<dbReference type="PANTHER" id="PTHR33353:SF9">
    <property type="entry name" value="ENDOGLUCANASE II"/>
    <property type="match status" value="1"/>
</dbReference>
<dbReference type="InterPro" id="IPR005103">
    <property type="entry name" value="AA9_LPMO"/>
</dbReference>
<gene>
    <name evidence="18" type="ORF">QBC33DRAFT_456240</name>
</gene>
<evidence type="ECO:0000256" key="15">
    <source>
        <dbReference type="ARBA" id="ARBA00047174"/>
    </source>
</evidence>
<feature type="chain" id="PRO_5042531352" description="lytic cellulose monooxygenase (C4-dehydrogenating)" evidence="16">
    <location>
        <begin position="19"/>
        <end position="332"/>
    </location>
</feature>
<evidence type="ECO:0000313" key="18">
    <source>
        <dbReference type="EMBL" id="KAK1765076.1"/>
    </source>
</evidence>
<keyword evidence="6" id="KW-0136">Cellulose degradation</keyword>
<evidence type="ECO:0000256" key="8">
    <source>
        <dbReference type="ARBA" id="ARBA00023008"/>
    </source>
</evidence>
<comment type="caution">
    <text evidence="18">The sequence shown here is derived from an EMBL/GenBank/DDBJ whole genome shotgun (WGS) entry which is preliminary data.</text>
</comment>
<dbReference type="Proteomes" id="UP001244011">
    <property type="component" value="Unassembled WGS sequence"/>
</dbReference>
<protein>
    <recommendedName>
        <fullName evidence="15">lytic cellulose monooxygenase (C4-dehydrogenating)</fullName>
        <ecNumber evidence="15">1.14.99.56</ecNumber>
    </recommendedName>
</protein>
<evidence type="ECO:0000259" key="17">
    <source>
        <dbReference type="PROSITE" id="PS51164"/>
    </source>
</evidence>
<keyword evidence="4" id="KW-0479">Metal-binding</keyword>
<dbReference type="GO" id="GO:0030248">
    <property type="term" value="F:cellulose binding"/>
    <property type="evidence" value="ECO:0007669"/>
    <property type="project" value="InterPro"/>
</dbReference>
<dbReference type="Pfam" id="PF00734">
    <property type="entry name" value="CBM_1"/>
    <property type="match status" value="1"/>
</dbReference>
<evidence type="ECO:0000256" key="3">
    <source>
        <dbReference type="ARBA" id="ARBA00022525"/>
    </source>
</evidence>
<dbReference type="SUPFAM" id="SSF57180">
    <property type="entry name" value="Cellulose-binding domain"/>
    <property type="match status" value="1"/>
</dbReference>
<dbReference type="PANTHER" id="PTHR33353">
    <property type="entry name" value="PUTATIVE (AFU_ORTHOLOGUE AFUA_1G12560)-RELATED"/>
    <property type="match status" value="1"/>
</dbReference>
<dbReference type="GeneID" id="85307989"/>
<dbReference type="Gene3D" id="2.70.50.70">
    <property type="match status" value="1"/>
</dbReference>
<dbReference type="EMBL" id="MU839017">
    <property type="protein sequence ID" value="KAK1765076.1"/>
    <property type="molecule type" value="Genomic_DNA"/>
</dbReference>
<dbReference type="InterPro" id="IPR049892">
    <property type="entry name" value="AA9"/>
</dbReference>
<name>A0AAJ0BVK9_9PEZI</name>
<evidence type="ECO:0000256" key="10">
    <source>
        <dbReference type="ARBA" id="ARBA00023157"/>
    </source>
</evidence>
<dbReference type="GO" id="GO:0004497">
    <property type="term" value="F:monooxygenase activity"/>
    <property type="evidence" value="ECO:0007669"/>
    <property type="project" value="UniProtKB-KW"/>
</dbReference>
<evidence type="ECO:0000256" key="7">
    <source>
        <dbReference type="ARBA" id="ARBA00023002"/>
    </source>
</evidence>
<proteinExistence type="inferred from homology"/>
<evidence type="ECO:0000256" key="16">
    <source>
        <dbReference type="SAM" id="SignalP"/>
    </source>
</evidence>
<dbReference type="PROSITE" id="PS51164">
    <property type="entry name" value="CBM1_2"/>
    <property type="match status" value="1"/>
</dbReference>
<evidence type="ECO:0000256" key="2">
    <source>
        <dbReference type="ARBA" id="ARBA00004613"/>
    </source>
</evidence>
<accession>A0AAJ0BVK9</accession>
<keyword evidence="9" id="KW-0503">Monooxygenase</keyword>
<evidence type="ECO:0000256" key="5">
    <source>
        <dbReference type="ARBA" id="ARBA00022729"/>
    </source>
</evidence>
<dbReference type="RefSeq" id="XP_060281289.1">
    <property type="nucleotide sequence ID" value="XM_060424802.1"/>
</dbReference>
<evidence type="ECO:0000256" key="13">
    <source>
        <dbReference type="ARBA" id="ARBA00044502"/>
    </source>
</evidence>
<comment type="cofactor">
    <cofactor evidence="1">
        <name>Cu(2+)</name>
        <dbReference type="ChEBI" id="CHEBI:29036"/>
    </cofactor>
</comment>
<keyword evidence="3" id="KW-0964">Secreted</keyword>
<dbReference type="AlphaFoldDB" id="A0AAJ0BVK9"/>
<sequence length="332" mass="33063">MKSGASIVLAALVAKVSSHAIFQDLWVDGHGSQCVRMPTSNTPVTNVGGNELRCNAGTKPVNAKCPVKAGGSVTIEMHQQPGDRACGNEAIGGAHYGPVMAYLTKVPDASTADGSTGWFKIYQDSWAKKEGGNSADDDYWGTKDLNTCCGKLDVKIPADIEAGDYLLRAEALALHTAGSSGGAQLYMSCYQITVSGGGSAKPDLVKLPGAYKASDPGILVNIHAALATYIAPGPTVYAGGSTKVAGSKCEGCEGTCKSGGALGAVVAAAPAAVNTGAVSPDAGAAGGSAGGAAGCAVAQYGQCGGNGYTGCTTCAAGLTCKDVSAPYYSQCT</sequence>
<comment type="catalytic activity">
    <reaction evidence="14">
        <text>[(1-&gt;4)-beta-D-glucosyl]n+m + reduced acceptor + O2 = 4-dehydro-beta-D-glucosyl-[(1-&gt;4)-beta-D-glucosyl]n-1 + [(1-&gt;4)-beta-D-glucosyl]m + acceptor + H2O.</text>
        <dbReference type="EC" id="1.14.99.56"/>
    </reaction>
</comment>
<dbReference type="Pfam" id="PF03443">
    <property type="entry name" value="AA9"/>
    <property type="match status" value="1"/>
</dbReference>
<dbReference type="CDD" id="cd21175">
    <property type="entry name" value="LPMO_AA9"/>
    <property type="match status" value="1"/>
</dbReference>
<keyword evidence="5 16" id="KW-0732">Signal</keyword>
<dbReference type="GO" id="GO:0016787">
    <property type="term" value="F:hydrolase activity"/>
    <property type="evidence" value="ECO:0007669"/>
    <property type="project" value="UniProtKB-KW"/>
</dbReference>
<keyword evidence="18" id="KW-0378">Hydrolase</keyword>
<keyword evidence="8" id="KW-0186">Copper</keyword>
<evidence type="ECO:0000256" key="11">
    <source>
        <dbReference type="ARBA" id="ARBA00023277"/>
    </source>
</evidence>
<dbReference type="InterPro" id="IPR035971">
    <property type="entry name" value="CBD_sf"/>
</dbReference>
<feature type="signal peptide" evidence="16">
    <location>
        <begin position="1"/>
        <end position="18"/>
    </location>
</feature>
<dbReference type="EC" id="1.14.99.56" evidence="15"/>
<keyword evidence="11" id="KW-0119">Carbohydrate metabolism</keyword>
<dbReference type="GO" id="GO:0030245">
    <property type="term" value="P:cellulose catabolic process"/>
    <property type="evidence" value="ECO:0007669"/>
    <property type="project" value="UniProtKB-KW"/>
</dbReference>